<organism evidence="1 2">
    <name type="scientific">Trifolium pratense</name>
    <name type="common">Red clover</name>
    <dbReference type="NCBI Taxonomy" id="57577"/>
    <lineage>
        <taxon>Eukaryota</taxon>
        <taxon>Viridiplantae</taxon>
        <taxon>Streptophyta</taxon>
        <taxon>Embryophyta</taxon>
        <taxon>Tracheophyta</taxon>
        <taxon>Spermatophyta</taxon>
        <taxon>Magnoliopsida</taxon>
        <taxon>eudicotyledons</taxon>
        <taxon>Gunneridae</taxon>
        <taxon>Pentapetalae</taxon>
        <taxon>rosids</taxon>
        <taxon>fabids</taxon>
        <taxon>Fabales</taxon>
        <taxon>Fabaceae</taxon>
        <taxon>Papilionoideae</taxon>
        <taxon>50 kb inversion clade</taxon>
        <taxon>NPAAA clade</taxon>
        <taxon>Hologalegina</taxon>
        <taxon>IRL clade</taxon>
        <taxon>Trifolieae</taxon>
        <taxon>Trifolium</taxon>
    </lineage>
</organism>
<protein>
    <submittedName>
        <fullName evidence="1">Uncharacterized protein</fullName>
    </submittedName>
</protein>
<feature type="non-terminal residue" evidence="1">
    <location>
        <position position="1"/>
    </location>
</feature>
<gene>
    <name evidence="1" type="ORF">L195_g047567</name>
</gene>
<comment type="caution">
    <text evidence="1">The sequence shown here is derived from an EMBL/GenBank/DDBJ whole genome shotgun (WGS) entry which is preliminary data.</text>
</comment>
<evidence type="ECO:0000313" key="2">
    <source>
        <dbReference type="Proteomes" id="UP000236291"/>
    </source>
</evidence>
<accession>A0A2K3MKY2</accession>
<sequence length="39" mass="4331">DDKVGLAESKNSKVKYEARLEDGTIISKSDEVEFTIEEG</sequence>
<evidence type="ECO:0000313" key="1">
    <source>
        <dbReference type="EMBL" id="PNX91436.1"/>
    </source>
</evidence>
<reference evidence="1 2" key="1">
    <citation type="journal article" date="2014" name="Am. J. Bot.">
        <title>Genome assembly and annotation for red clover (Trifolium pratense; Fabaceae).</title>
        <authorList>
            <person name="Istvanek J."/>
            <person name="Jaros M."/>
            <person name="Krenek A."/>
            <person name="Repkova J."/>
        </authorList>
    </citation>
    <scope>NUCLEOTIDE SEQUENCE [LARGE SCALE GENOMIC DNA]</scope>
    <source>
        <strain evidence="2">cv. Tatra</strain>
        <tissue evidence="1">Young leaves</tissue>
    </source>
</reference>
<proteinExistence type="predicted"/>
<dbReference type="Proteomes" id="UP000236291">
    <property type="component" value="Unassembled WGS sequence"/>
</dbReference>
<name>A0A2K3MKY2_TRIPR</name>
<dbReference type="EMBL" id="ASHM01066261">
    <property type="protein sequence ID" value="PNX91436.1"/>
    <property type="molecule type" value="Genomic_DNA"/>
</dbReference>
<dbReference type="AlphaFoldDB" id="A0A2K3MKY2"/>
<reference evidence="1 2" key="2">
    <citation type="journal article" date="2017" name="Front. Plant Sci.">
        <title>Gene Classification and Mining of Molecular Markers Useful in Red Clover (Trifolium pratense) Breeding.</title>
        <authorList>
            <person name="Istvanek J."/>
            <person name="Dluhosova J."/>
            <person name="Dluhos P."/>
            <person name="Patkova L."/>
            <person name="Nedelnik J."/>
            <person name="Repkova J."/>
        </authorList>
    </citation>
    <scope>NUCLEOTIDE SEQUENCE [LARGE SCALE GENOMIC DNA]</scope>
    <source>
        <strain evidence="2">cv. Tatra</strain>
        <tissue evidence="1">Young leaves</tissue>
    </source>
</reference>